<sequence>MSLRELPSGRDAWAHFSDIVAVGYRVLEPGDRVEFELIQRRQDGYDFVAVNIRTL</sequence>
<dbReference type="SUPFAM" id="SSF50249">
    <property type="entry name" value="Nucleic acid-binding proteins"/>
    <property type="match status" value="1"/>
</dbReference>
<comment type="caution">
    <text evidence="2">The sequence shown here is derived from an EMBL/GenBank/DDBJ whole genome shotgun (WGS) entry which is preliminary data.</text>
</comment>
<evidence type="ECO:0000313" key="2">
    <source>
        <dbReference type="EMBL" id="RBQ18055.1"/>
    </source>
</evidence>
<organism evidence="2 3">
    <name type="scientific">Spongiactinospora rosea</name>
    <dbReference type="NCBI Taxonomy" id="2248750"/>
    <lineage>
        <taxon>Bacteria</taxon>
        <taxon>Bacillati</taxon>
        <taxon>Actinomycetota</taxon>
        <taxon>Actinomycetes</taxon>
        <taxon>Streptosporangiales</taxon>
        <taxon>Streptosporangiaceae</taxon>
        <taxon>Spongiactinospora</taxon>
    </lineage>
</organism>
<feature type="domain" description="CSD" evidence="1">
    <location>
        <begin position="1"/>
        <end position="54"/>
    </location>
</feature>
<reference evidence="2 3" key="1">
    <citation type="submission" date="2018-06" db="EMBL/GenBank/DDBJ databases">
        <title>Sphaerisporangium craniellae sp. nov., isolated from a marine sponge in the South China Sea.</title>
        <authorList>
            <person name="Li L."/>
        </authorList>
    </citation>
    <scope>NUCLEOTIDE SEQUENCE [LARGE SCALE GENOMIC DNA]</scope>
    <source>
        <strain evidence="2 3">LHW63015</strain>
    </source>
</reference>
<evidence type="ECO:0000313" key="3">
    <source>
        <dbReference type="Proteomes" id="UP000253303"/>
    </source>
</evidence>
<dbReference type="InterPro" id="IPR012340">
    <property type="entry name" value="NA-bd_OB-fold"/>
</dbReference>
<protein>
    <submittedName>
        <fullName evidence="2">Cold shock domain-containing protein</fullName>
    </submittedName>
</protein>
<gene>
    <name evidence="2" type="ORF">DP939_22075</name>
</gene>
<name>A0A366LVS7_9ACTN</name>
<dbReference type="EMBL" id="QMEY01000009">
    <property type="protein sequence ID" value="RBQ18055.1"/>
    <property type="molecule type" value="Genomic_DNA"/>
</dbReference>
<dbReference type="Gene3D" id="2.40.50.140">
    <property type="entry name" value="Nucleic acid-binding proteins"/>
    <property type="match status" value="1"/>
</dbReference>
<dbReference type="AlphaFoldDB" id="A0A366LVS7"/>
<dbReference type="GO" id="GO:0003676">
    <property type="term" value="F:nucleic acid binding"/>
    <property type="evidence" value="ECO:0007669"/>
    <property type="project" value="InterPro"/>
</dbReference>
<proteinExistence type="predicted"/>
<keyword evidence="3" id="KW-1185">Reference proteome</keyword>
<dbReference type="InterPro" id="IPR002059">
    <property type="entry name" value="CSP_DNA-bd"/>
</dbReference>
<evidence type="ECO:0000259" key="1">
    <source>
        <dbReference type="PROSITE" id="PS51857"/>
    </source>
</evidence>
<accession>A0A366LVS7</accession>
<dbReference type="Pfam" id="PF00313">
    <property type="entry name" value="CSD"/>
    <property type="match status" value="1"/>
</dbReference>
<dbReference type="Proteomes" id="UP000253303">
    <property type="component" value="Unassembled WGS sequence"/>
</dbReference>
<dbReference type="PROSITE" id="PS51857">
    <property type="entry name" value="CSD_2"/>
    <property type="match status" value="1"/>
</dbReference>